<dbReference type="KEGG" id="gms:SOIL9_09450"/>
<dbReference type="Proteomes" id="UP000464178">
    <property type="component" value="Chromosome"/>
</dbReference>
<protein>
    <submittedName>
        <fullName evidence="2">Transposase: Transposase</fullName>
    </submittedName>
</protein>
<dbReference type="PANTHER" id="PTHR37319">
    <property type="entry name" value="TRANSPOSASE"/>
    <property type="match status" value="1"/>
</dbReference>
<dbReference type="RefSeq" id="WP_162671008.1">
    <property type="nucleotide sequence ID" value="NZ_LR593886.1"/>
</dbReference>
<dbReference type="InterPro" id="IPR047768">
    <property type="entry name" value="Tn5p-like"/>
</dbReference>
<evidence type="ECO:0000313" key="3">
    <source>
        <dbReference type="Proteomes" id="UP000464178"/>
    </source>
</evidence>
<dbReference type="SUPFAM" id="SSF53098">
    <property type="entry name" value="Ribonuclease H-like"/>
    <property type="match status" value="1"/>
</dbReference>
<dbReference type="PANTHER" id="PTHR37319:SF1">
    <property type="entry name" value="TRANSPOSASE TN5 DIMERISATION DOMAIN-CONTAINING PROTEIN"/>
    <property type="match status" value="1"/>
</dbReference>
<dbReference type="NCBIfam" id="NF033590">
    <property type="entry name" value="transpos_IS4_3"/>
    <property type="match status" value="1"/>
</dbReference>
<feature type="region of interest" description="Disordered" evidence="1">
    <location>
        <begin position="311"/>
        <end position="379"/>
    </location>
</feature>
<name>A0A6P2D766_9BACT</name>
<evidence type="ECO:0000256" key="1">
    <source>
        <dbReference type="SAM" id="MobiDB-lite"/>
    </source>
</evidence>
<dbReference type="InterPro" id="IPR012337">
    <property type="entry name" value="RNaseH-like_sf"/>
</dbReference>
<keyword evidence="3" id="KW-1185">Reference proteome</keyword>
<organism evidence="2 3">
    <name type="scientific">Gemmata massiliana</name>
    <dbReference type="NCBI Taxonomy" id="1210884"/>
    <lineage>
        <taxon>Bacteria</taxon>
        <taxon>Pseudomonadati</taxon>
        <taxon>Planctomycetota</taxon>
        <taxon>Planctomycetia</taxon>
        <taxon>Gemmatales</taxon>
        <taxon>Gemmataceae</taxon>
        <taxon>Gemmata</taxon>
    </lineage>
</organism>
<reference evidence="2 3" key="1">
    <citation type="submission" date="2019-05" db="EMBL/GenBank/DDBJ databases">
        <authorList>
            <consortium name="Science for Life Laboratories"/>
        </authorList>
    </citation>
    <scope>NUCLEOTIDE SEQUENCE [LARGE SCALE GENOMIC DNA]</scope>
    <source>
        <strain evidence="2">Soil9</strain>
    </source>
</reference>
<dbReference type="EMBL" id="LR593886">
    <property type="protein sequence ID" value="VTR96989.1"/>
    <property type="molecule type" value="Genomic_DNA"/>
</dbReference>
<dbReference type="AlphaFoldDB" id="A0A6P2D766"/>
<dbReference type="Gene3D" id="3.90.350.10">
    <property type="entry name" value="Transposase Inhibitor Protein From Tn5, Chain A, domain 1"/>
    <property type="match status" value="1"/>
</dbReference>
<evidence type="ECO:0000313" key="2">
    <source>
        <dbReference type="EMBL" id="VTR96989.1"/>
    </source>
</evidence>
<dbReference type="InterPro" id="IPR054836">
    <property type="entry name" value="Tn5_transposase"/>
</dbReference>
<proteinExistence type="predicted"/>
<gene>
    <name evidence="2" type="ORF">SOIL9_09450</name>
</gene>
<accession>A0A6P2D766</accession>
<sequence>MGWELRHGGRRYRNRRVNGKPVKEYLGADDRFGRLKLIKGRYATHTVCGILMHSSLVITTDGLPLGLAAVKFWTRKTFKGTNALRGKVNATRIPIEQKESVRWLENVSHATEELGDSSRCVHVGDREADIYELFCAAHDARTHFLIRTRVDRFAGRGNTTVSARMAREPVRGEHAVEVRDDHGRVSTATLRVRSCRITVHPPVAKRKRYPSLSLTVLHADEPGAPAGRDAIHWQLLTDLPVDDLASAVEKLDWYAMRWKIETFHKVLKSGGRAEESRLRTAERLTNLLAVLCVVGWRVFWLTMLNRAAPRRTGRDSVHLGRGRGSGPAHRAVPDPADGGPLRPGGGEVGRVPGTRERSATGQRGHLARPLPARRHQPRG</sequence>